<reference evidence="1" key="1">
    <citation type="submission" date="2022-08" db="EMBL/GenBank/DDBJ databases">
        <authorList>
            <person name="Kallberg Y."/>
            <person name="Tangrot J."/>
            <person name="Rosling A."/>
        </authorList>
    </citation>
    <scope>NUCLEOTIDE SEQUENCE</scope>
    <source>
        <strain evidence="1">Wild A</strain>
    </source>
</reference>
<evidence type="ECO:0000313" key="1">
    <source>
        <dbReference type="EMBL" id="CAI2185822.1"/>
    </source>
</evidence>
<evidence type="ECO:0000313" key="2">
    <source>
        <dbReference type="Proteomes" id="UP001153678"/>
    </source>
</evidence>
<dbReference type="EMBL" id="CAMKVN010003883">
    <property type="protein sequence ID" value="CAI2185822.1"/>
    <property type="molecule type" value="Genomic_DNA"/>
</dbReference>
<dbReference type="Proteomes" id="UP001153678">
    <property type="component" value="Unassembled WGS sequence"/>
</dbReference>
<organism evidence="1 2">
    <name type="scientific">Funneliformis geosporum</name>
    <dbReference type="NCBI Taxonomy" id="1117311"/>
    <lineage>
        <taxon>Eukaryota</taxon>
        <taxon>Fungi</taxon>
        <taxon>Fungi incertae sedis</taxon>
        <taxon>Mucoromycota</taxon>
        <taxon>Glomeromycotina</taxon>
        <taxon>Glomeromycetes</taxon>
        <taxon>Glomerales</taxon>
        <taxon>Glomeraceae</taxon>
        <taxon>Funneliformis</taxon>
    </lineage>
</organism>
<comment type="caution">
    <text evidence="1">The sequence shown here is derived from an EMBL/GenBank/DDBJ whole genome shotgun (WGS) entry which is preliminary data.</text>
</comment>
<proteinExistence type="predicted"/>
<sequence length="65" mass="7290">RYRIFNNPDDIVELVGPIRNSMVAVDCATLAYSAFTTLFTSLISIPLTTPGTFTDSWKDFNHVVH</sequence>
<feature type="non-terminal residue" evidence="1">
    <location>
        <position position="1"/>
    </location>
</feature>
<name>A0A9W4SYC2_9GLOM</name>
<accession>A0A9W4SYC2</accession>
<protein>
    <submittedName>
        <fullName evidence="1">3623_t:CDS:1</fullName>
    </submittedName>
</protein>
<dbReference type="AlphaFoldDB" id="A0A9W4SYC2"/>
<gene>
    <name evidence="1" type="ORF">FWILDA_LOCUS12269</name>
</gene>
<keyword evidence="2" id="KW-1185">Reference proteome</keyword>